<keyword evidence="1" id="KW-0812">Transmembrane</keyword>
<sequence length="156" mass="16466">MFAVGGAFGVVFGSIGLLFAAFGIGMLVLGARKSSEYKRVFHEGQVAEARCLEAYVVHHHSPNGPSSSQRRLIVAFRTGDGRDVRAEVVARQPYVAGDAVPVRYLPERPERAVAAEATPGVGVVTCLFSGVMVILTCMGLFFAAIGFGVAAFMGTN</sequence>
<dbReference type="EMBL" id="CP108253">
    <property type="protein sequence ID" value="WTU44407.1"/>
    <property type="molecule type" value="Genomic_DNA"/>
</dbReference>
<evidence type="ECO:0000313" key="2">
    <source>
        <dbReference type="EMBL" id="WTU44407.1"/>
    </source>
</evidence>
<name>A0AAU2HA79_9ACTN</name>
<gene>
    <name evidence="2" type="ORF">OHV25_34915</name>
</gene>
<reference evidence="2" key="1">
    <citation type="submission" date="2022-10" db="EMBL/GenBank/DDBJ databases">
        <title>The complete genomes of actinobacterial strains from the NBC collection.</title>
        <authorList>
            <person name="Joergensen T.S."/>
            <person name="Alvarez Arevalo M."/>
            <person name="Sterndorff E.B."/>
            <person name="Faurdal D."/>
            <person name="Vuksanovic O."/>
            <person name="Mourched A.-S."/>
            <person name="Charusanti P."/>
            <person name="Shaw S."/>
            <person name="Blin K."/>
            <person name="Weber T."/>
        </authorList>
    </citation>
    <scope>NUCLEOTIDE SEQUENCE</scope>
    <source>
        <strain evidence="2">NBC_00060</strain>
    </source>
</reference>
<keyword evidence="1" id="KW-1133">Transmembrane helix</keyword>
<dbReference type="AlphaFoldDB" id="A0AAU2HA79"/>
<organism evidence="2">
    <name type="scientific">Streptomyces sp. NBC_00060</name>
    <dbReference type="NCBI Taxonomy" id="2975636"/>
    <lineage>
        <taxon>Bacteria</taxon>
        <taxon>Bacillati</taxon>
        <taxon>Actinomycetota</taxon>
        <taxon>Actinomycetes</taxon>
        <taxon>Kitasatosporales</taxon>
        <taxon>Streptomycetaceae</taxon>
        <taxon>Streptomyces</taxon>
    </lineage>
</organism>
<accession>A0AAU2HA79</accession>
<evidence type="ECO:0000256" key="1">
    <source>
        <dbReference type="SAM" id="Phobius"/>
    </source>
</evidence>
<proteinExistence type="predicted"/>
<keyword evidence="1" id="KW-0472">Membrane</keyword>
<protein>
    <submittedName>
        <fullName evidence="2">DUF3592 domain-containing protein</fullName>
    </submittedName>
</protein>
<feature type="transmembrane region" description="Helical" evidence="1">
    <location>
        <begin position="121"/>
        <end position="153"/>
    </location>
</feature>
<feature type="transmembrane region" description="Helical" evidence="1">
    <location>
        <begin position="6"/>
        <end position="29"/>
    </location>
</feature>